<dbReference type="InterPro" id="IPR006748">
    <property type="entry name" value="NH2Glyco/OHUrea_AB-resist_kin"/>
</dbReference>
<dbReference type="AlphaFoldDB" id="A0A1H4Z2P9"/>
<evidence type="ECO:0000313" key="2">
    <source>
        <dbReference type="EMBL" id="SED24482.1"/>
    </source>
</evidence>
<dbReference type="RefSeq" id="WP_414929967.1">
    <property type="nucleotide sequence ID" value="NZ_CBDRGN010000007.1"/>
</dbReference>
<organism evidence="2 3">
    <name type="scientific">Tsukamurella tyrosinosolvens</name>
    <dbReference type="NCBI Taxonomy" id="57704"/>
    <lineage>
        <taxon>Bacteria</taxon>
        <taxon>Bacillati</taxon>
        <taxon>Actinomycetota</taxon>
        <taxon>Actinomycetes</taxon>
        <taxon>Mycobacteriales</taxon>
        <taxon>Tsukamurellaceae</taxon>
        <taxon>Tsukamurella</taxon>
    </lineage>
</organism>
<keyword evidence="2" id="KW-0808">Transferase</keyword>
<evidence type="ECO:0000313" key="3">
    <source>
        <dbReference type="Proteomes" id="UP000182241"/>
    </source>
</evidence>
<dbReference type="Pfam" id="PF04655">
    <property type="entry name" value="APH_6_hur"/>
    <property type="match status" value="1"/>
</dbReference>
<proteinExistence type="predicted"/>
<sequence length="320" mass="35819">MRPEHERSRGGAHRPGGVDIPAELDARRRLGPDWEGWLDRLPRLADDVLAEWRLAPSGEVRAGRASLVVPVRGPDGEAVLKLAFDGAEETAQEHLALQHWGGDGAVRLMRADPARRALLLEKLGKRDLTQEWDLEACEIVAGLYGRLHRLAPGRLRPLTGVLRAGLDALEADRRHVPVPPRLVDLALARGRAFVDDPESVGRIVHGDLHFANVLAADRAPWLAIAPRPTSGDPHYEVAPLLWHRWEEMSGYVRESIQRRFYTVVEAAGFDEDRARDWVIVRMILGAHRAVEGARRRDRALDADERDRITRCVTVAKAVQR</sequence>
<dbReference type="GO" id="GO:0016773">
    <property type="term" value="F:phosphotransferase activity, alcohol group as acceptor"/>
    <property type="evidence" value="ECO:0007669"/>
    <property type="project" value="InterPro"/>
</dbReference>
<reference evidence="3" key="1">
    <citation type="submission" date="2016-10" db="EMBL/GenBank/DDBJ databases">
        <authorList>
            <person name="Varghese N."/>
            <person name="Submissions S."/>
        </authorList>
    </citation>
    <scope>NUCLEOTIDE SEQUENCE [LARGE SCALE GENOMIC DNA]</scope>
    <source>
        <strain evidence="3">DSM 44234</strain>
    </source>
</reference>
<dbReference type="GO" id="GO:0019748">
    <property type="term" value="P:secondary metabolic process"/>
    <property type="evidence" value="ECO:0007669"/>
    <property type="project" value="InterPro"/>
</dbReference>
<keyword evidence="3" id="KW-1185">Reference proteome</keyword>
<dbReference type="GO" id="GO:0016301">
    <property type="term" value="F:kinase activity"/>
    <property type="evidence" value="ECO:0007669"/>
    <property type="project" value="UniProtKB-KW"/>
</dbReference>
<dbReference type="InterPro" id="IPR011009">
    <property type="entry name" value="Kinase-like_dom_sf"/>
</dbReference>
<dbReference type="SUPFAM" id="SSF56112">
    <property type="entry name" value="Protein kinase-like (PK-like)"/>
    <property type="match status" value="1"/>
</dbReference>
<dbReference type="STRING" id="57704.SAMN04489793_4410"/>
<name>A0A1H4Z2P9_TSUTY</name>
<dbReference type="EMBL" id="FNSA01000003">
    <property type="protein sequence ID" value="SED24482.1"/>
    <property type="molecule type" value="Genomic_DNA"/>
</dbReference>
<gene>
    <name evidence="2" type="ORF">SAMN04489793_4410</name>
</gene>
<feature type="region of interest" description="Disordered" evidence="1">
    <location>
        <begin position="1"/>
        <end position="20"/>
    </location>
</feature>
<keyword evidence="2" id="KW-0418">Kinase</keyword>
<evidence type="ECO:0000256" key="1">
    <source>
        <dbReference type="SAM" id="MobiDB-lite"/>
    </source>
</evidence>
<dbReference type="Proteomes" id="UP000182241">
    <property type="component" value="Unassembled WGS sequence"/>
</dbReference>
<protein>
    <submittedName>
        <fullName evidence="2">Streptomycin 6-kinase</fullName>
    </submittedName>
</protein>
<accession>A0A1H4Z2P9</accession>